<proteinExistence type="predicted"/>
<accession>A0A0F9RAM2</accession>
<comment type="caution">
    <text evidence="1">The sequence shown here is derived from an EMBL/GenBank/DDBJ whole genome shotgun (WGS) entry which is preliminary data.</text>
</comment>
<evidence type="ECO:0000313" key="1">
    <source>
        <dbReference type="EMBL" id="KKN14448.1"/>
    </source>
</evidence>
<gene>
    <name evidence="1" type="ORF">LCGC14_0996000</name>
</gene>
<protein>
    <submittedName>
        <fullName evidence="1">Uncharacterized protein</fullName>
    </submittedName>
</protein>
<organism evidence="1">
    <name type="scientific">marine sediment metagenome</name>
    <dbReference type="NCBI Taxonomy" id="412755"/>
    <lineage>
        <taxon>unclassified sequences</taxon>
        <taxon>metagenomes</taxon>
        <taxon>ecological metagenomes</taxon>
    </lineage>
</organism>
<dbReference type="EMBL" id="LAZR01003815">
    <property type="protein sequence ID" value="KKN14448.1"/>
    <property type="molecule type" value="Genomic_DNA"/>
</dbReference>
<dbReference type="AlphaFoldDB" id="A0A0F9RAM2"/>
<sequence length="151" mass="17702">MNKYKVRKLLTLLVILSIILGPIAFFKIEESIRIRPWVKMARAIEEYDSHIDVINILPAPDDPSWLDIIIQLDTKEYWTTLKWTSMVQHMLSLVNDSGYDKMHIYGGWEDGMVEFKIICEELRFDFCTPIMINPPQMVKPEFSLWIGKGKP</sequence>
<reference evidence="1" key="1">
    <citation type="journal article" date="2015" name="Nature">
        <title>Complex archaea that bridge the gap between prokaryotes and eukaryotes.</title>
        <authorList>
            <person name="Spang A."/>
            <person name="Saw J.H."/>
            <person name="Jorgensen S.L."/>
            <person name="Zaremba-Niedzwiedzka K."/>
            <person name="Martijn J."/>
            <person name="Lind A.E."/>
            <person name="van Eijk R."/>
            <person name="Schleper C."/>
            <person name="Guy L."/>
            <person name="Ettema T.J."/>
        </authorList>
    </citation>
    <scope>NUCLEOTIDE SEQUENCE</scope>
</reference>
<name>A0A0F9RAM2_9ZZZZ</name>